<name>A0AAW5DX52_9BACI</name>
<gene>
    <name evidence="2" type="ORF">MJG50_07825</name>
</gene>
<feature type="chain" id="PRO_5043857015" evidence="1">
    <location>
        <begin position="23"/>
        <end position="148"/>
    </location>
</feature>
<dbReference type="AlphaFoldDB" id="A0AAW5DX52"/>
<proteinExistence type="predicted"/>
<feature type="signal peptide" evidence="1">
    <location>
        <begin position="1"/>
        <end position="22"/>
    </location>
</feature>
<accession>A0AAW5DX52</accession>
<dbReference type="RefSeq" id="WP_240254352.1">
    <property type="nucleotide sequence ID" value="NZ_JAKTTI010000009.1"/>
</dbReference>
<reference evidence="2" key="1">
    <citation type="submission" date="2022-02" db="EMBL/GenBank/DDBJ databases">
        <title>Fredinandcohnia quinoae sp. nov. isolated from Chenopodium quinoa seeds.</title>
        <authorList>
            <person name="Saati-Santamaria Z."/>
            <person name="Flores-Felix J.D."/>
            <person name="Igual J.M."/>
            <person name="Velazquez E."/>
            <person name="Garcia-Fraile P."/>
            <person name="Martinez-Molina E."/>
        </authorList>
    </citation>
    <scope>NUCLEOTIDE SEQUENCE</scope>
    <source>
        <strain evidence="2">SECRCQ15</strain>
    </source>
</reference>
<keyword evidence="1" id="KW-0732">Signal</keyword>
<sequence length="148" mass="16147">MKKYFVVLLSVLLLALPSFTFASENMSNDTIQPLAVTVNWQKNNIATSTTTDGFYIGSSRSSLKLTAIQQSTTSIWTSAKIEYRLLKQNSSGSFVDTGIYDVLEGSFNPANRTSTTLYGTISPGTYKIKITNKNGSSVKVHSIGKCDL</sequence>
<dbReference type="Proteomes" id="UP001431131">
    <property type="component" value="Unassembled WGS sequence"/>
</dbReference>
<protein>
    <submittedName>
        <fullName evidence="2">Uncharacterized protein</fullName>
    </submittedName>
</protein>
<evidence type="ECO:0000313" key="2">
    <source>
        <dbReference type="EMBL" id="MCH1625232.1"/>
    </source>
</evidence>
<dbReference type="EMBL" id="JAKTTI010000009">
    <property type="protein sequence ID" value="MCH1625232.1"/>
    <property type="molecule type" value="Genomic_DNA"/>
</dbReference>
<comment type="caution">
    <text evidence="2">The sequence shown here is derived from an EMBL/GenBank/DDBJ whole genome shotgun (WGS) entry which is preliminary data.</text>
</comment>
<keyword evidence="3" id="KW-1185">Reference proteome</keyword>
<evidence type="ECO:0000313" key="3">
    <source>
        <dbReference type="Proteomes" id="UP001431131"/>
    </source>
</evidence>
<evidence type="ECO:0000256" key="1">
    <source>
        <dbReference type="SAM" id="SignalP"/>
    </source>
</evidence>
<organism evidence="2 3">
    <name type="scientific">Fredinandcohnia quinoae</name>
    <dbReference type="NCBI Taxonomy" id="2918902"/>
    <lineage>
        <taxon>Bacteria</taxon>
        <taxon>Bacillati</taxon>
        <taxon>Bacillota</taxon>
        <taxon>Bacilli</taxon>
        <taxon>Bacillales</taxon>
        <taxon>Bacillaceae</taxon>
        <taxon>Fredinandcohnia</taxon>
    </lineage>
</organism>